<name>A0AAU9XEX2_9CNID</name>
<evidence type="ECO:0000313" key="1">
    <source>
        <dbReference type="EMBL" id="CAH3143925.1"/>
    </source>
</evidence>
<comment type="caution">
    <text evidence="1">The sequence shown here is derived from an EMBL/GenBank/DDBJ whole genome shotgun (WGS) entry which is preliminary data.</text>
</comment>
<dbReference type="EMBL" id="CALNXJ010000038">
    <property type="protein sequence ID" value="CAH3143925.1"/>
    <property type="molecule type" value="Genomic_DNA"/>
</dbReference>
<sequence length="126" mass="14575">MPPVRRSRRLARQDVEEDGRPYDCFICLTQINVNMHNATATPCCQRRIHRRCYQSHVHTSDTCGLCREPFTVHEAQAMAAIANPEPEHPIRQTDMELREQQRQQAIRDLEALLQPGALEARIEQVC</sequence>
<keyword evidence="2" id="KW-1185">Reference proteome</keyword>
<dbReference type="AlphaFoldDB" id="A0AAU9XEX2"/>
<evidence type="ECO:0000313" key="2">
    <source>
        <dbReference type="Proteomes" id="UP001159428"/>
    </source>
</evidence>
<evidence type="ECO:0008006" key="3">
    <source>
        <dbReference type="Google" id="ProtNLM"/>
    </source>
</evidence>
<organism evidence="1 2">
    <name type="scientific">Pocillopora meandrina</name>
    <dbReference type="NCBI Taxonomy" id="46732"/>
    <lineage>
        <taxon>Eukaryota</taxon>
        <taxon>Metazoa</taxon>
        <taxon>Cnidaria</taxon>
        <taxon>Anthozoa</taxon>
        <taxon>Hexacorallia</taxon>
        <taxon>Scleractinia</taxon>
        <taxon>Astrocoeniina</taxon>
        <taxon>Pocilloporidae</taxon>
        <taxon>Pocillopora</taxon>
    </lineage>
</organism>
<dbReference type="SUPFAM" id="SSF57850">
    <property type="entry name" value="RING/U-box"/>
    <property type="match status" value="1"/>
</dbReference>
<feature type="non-terminal residue" evidence="1">
    <location>
        <position position="126"/>
    </location>
</feature>
<dbReference type="InterPro" id="IPR013083">
    <property type="entry name" value="Znf_RING/FYVE/PHD"/>
</dbReference>
<protein>
    <recommendedName>
        <fullName evidence="3">RING-type domain-containing protein</fullName>
    </recommendedName>
</protein>
<accession>A0AAU9XEX2</accession>
<gene>
    <name evidence="1" type="ORF">PMEA_00020853</name>
</gene>
<proteinExistence type="predicted"/>
<reference evidence="1 2" key="1">
    <citation type="submission" date="2022-05" db="EMBL/GenBank/DDBJ databases">
        <authorList>
            <consortium name="Genoscope - CEA"/>
            <person name="William W."/>
        </authorList>
    </citation>
    <scope>NUCLEOTIDE SEQUENCE [LARGE SCALE GENOMIC DNA]</scope>
</reference>
<dbReference type="Gene3D" id="3.30.40.10">
    <property type="entry name" value="Zinc/RING finger domain, C3HC4 (zinc finger)"/>
    <property type="match status" value="1"/>
</dbReference>
<dbReference type="Proteomes" id="UP001159428">
    <property type="component" value="Unassembled WGS sequence"/>
</dbReference>